<proteinExistence type="predicted"/>
<keyword evidence="2" id="KW-1185">Reference proteome</keyword>
<accession>A0A4C1VV92</accession>
<dbReference type="Proteomes" id="UP000299102">
    <property type="component" value="Unassembled WGS sequence"/>
</dbReference>
<comment type="caution">
    <text evidence="1">The sequence shown here is derived from an EMBL/GenBank/DDBJ whole genome shotgun (WGS) entry which is preliminary data.</text>
</comment>
<name>A0A4C1VV92_EUMVA</name>
<sequence>MALSRGNVRGLQKIDALALIQLPRRILAGLRAAVLRGPVAAVYLSAPGVVDTRGSGPSDTWLSAVRVLL</sequence>
<gene>
    <name evidence="1" type="ORF">EVAR_26936_1</name>
</gene>
<evidence type="ECO:0000313" key="2">
    <source>
        <dbReference type="Proteomes" id="UP000299102"/>
    </source>
</evidence>
<reference evidence="1 2" key="1">
    <citation type="journal article" date="2019" name="Commun. Biol.">
        <title>The bagworm genome reveals a unique fibroin gene that provides high tensile strength.</title>
        <authorList>
            <person name="Kono N."/>
            <person name="Nakamura H."/>
            <person name="Ohtoshi R."/>
            <person name="Tomita M."/>
            <person name="Numata K."/>
            <person name="Arakawa K."/>
        </authorList>
    </citation>
    <scope>NUCLEOTIDE SEQUENCE [LARGE SCALE GENOMIC DNA]</scope>
</reference>
<protein>
    <submittedName>
        <fullName evidence="1">Uncharacterized protein</fullName>
    </submittedName>
</protein>
<organism evidence="1 2">
    <name type="scientific">Eumeta variegata</name>
    <name type="common">Bagworm moth</name>
    <name type="synonym">Eumeta japonica</name>
    <dbReference type="NCBI Taxonomy" id="151549"/>
    <lineage>
        <taxon>Eukaryota</taxon>
        <taxon>Metazoa</taxon>
        <taxon>Ecdysozoa</taxon>
        <taxon>Arthropoda</taxon>
        <taxon>Hexapoda</taxon>
        <taxon>Insecta</taxon>
        <taxon>Pterygota</taxon>
        <taxon>Neoptera</taxon>
        <taxon>Endopterygota</taxon>
        <taxon>Lepidoptera</taxon>
        <taxon>Glossata</taxon>
        <taxon>Ditrysia</taxon>
        <taxon>Tineoidea</taxon>
        <taxon>Psychidae</taxon>
        <taxon>Oiketicinae</taxon>
        <taxon>Eumeta</taxon>
    </lineage>
</organism>
<evidence type="ECO:0000313" key="1">
    <source>
        <dbReference type="EMBL" id="GBP41814.1"/>
    </source>
</evidence>
<dbReference type="AlphaFoldDB" id="A0A4C1VV92"/>
<dbReference type="EMBL" id="BGZK01000406">
    <property type="protein sequence ID" value="GBP41814.1"/>
    <property type="molecule type" value="Genomic_DNA"/>
</dbReference>